<gene>
    <name evidence="2" type="ordered locus">PSMK_05520</name>
</gene>
<dbReference type="EMBL" id="AP012338">
    <property type="protein sequence ID" value="BAM02711.1"/>
    <property type="molecule type" value="Genomic_DNA"/>
</dbReference>
<dbReference type="STRING" id="1142394.PSMK_05520"/>
<dbReference type="AlphaFoldDB" id="I0IBS3"/>
<sequence length="169" mass="18469">MASLPVETLLFPLRVHAEKGAKLVEDLHEEQMIAQPGTPADGLAVNHPAWILAHLNCYLPVAAGLLDGQTPEDPKHHRYGMNSQPKPEAAEYPDKAELLAAWNAGHARVADLLSAADEHAASRPMPVERWREKFPTVGHVLGYLLIHHEGYHLGQLSAWRRVSGLPAAG</sequence>
<name>I0IBS3_PHYMF</name>
<dbReference type="InterPro" id="IPR034660">
    <property type="entry name" value="DinB/YfiT-like"/>
</dbReference>
<keyword evidence="3" id="KW-1185">Reference proteome</keyword>
<feature type="domain" description="DinB-like" evidence="1">
    <location>
        <begin position="21"/>
        <end position="156"/>
    </location>
</feature>
<evidence type="ECO:0000313" key="2">
    <source>
        <dbReference type="EMBL" id="BAM02711.1"/>
    </source>
</evidence>
<accession>I0IBS3</accession>
<dbReference type="eggNOG" id="ENOG5033HBM">
    <property type="taxonomic scope" value="Bacteria"/>
</dbReference>
<dbReference type="KEGG" id="phm:PSMK_05520"/>
<proteinExistence type="predicted"/>
<protein>
    <recommendedName>
        <fullName evidence="1">DinB-like domain-containing protein</fullName>
    </recommendedName>
</protein>
<dbReference type="Proteomes" id="UP000007881">
    <property type="component" value="Chromosome"/>
</dbReference>
<dbReference type="Gene3D" id="1.20.120.450">
    <property type="entry name" value="dinb family like domain"/>
    <property type="match status" value="1"/>
</dbReference>
<evidence type="ECO:0000313" key="3">
    <source>
        <dbReference type="Proteomes" id="UP000007881"/>
    </source>
</evidence>
<dbReference type="HOGENOM" id="CLU_1577058_0_0_0"/>
<dbReference type="RefSeq" id="WP_014435931.1">
    <property type="nucleotide sequence ID" value="NC_017080.1"/>
</dbReference>
<dbReference type="SUPFAM" id="SSF109854">
    <property type="entry name" value="DinB/YfiT-like putative metalloenzymes"/>
    <property type="match status" value="1"/>
</dbReference>
<dbReference type="Pfam" id="PF12867">
    <property type="entry name" value="DinB_2"/>
    <property type="match status" value="1"/>
</dbReference>
<dbReference type="InterPro" id="IPR024775">
    <property type="entry name" value="DinB-like"/>
</dbReference>
<evidence type="ECO:0000259" key="1">
    <source>
        <dbReference type="Pfam" id="PF12867"/>
    </source>
</evidence>
<organism evidence="2 3">
    <name type="scientific">Phycisphaera mikurensis (strain NBRC 102666 / KCTC 22515 / FYK2301M01)</name>
    <dbReference type="NCBI Taxonomy" id="1142394"/>
    <lineage>
        <taxon>Bacteria</taxon>
        <taxon>Pseudomonadati</taxon>
        <taxon>Planctomycetota</taxon>
        <taxon>Phycisphaerae</taxon>
        <taxon>Phycisphaerales</taxon>
        <taxon>Phycisphaeraceae</taxon>
        <taxon>Phycisphaera</taxon>
    </lineage>
</organism>
<reference evidence="2 3" key="1">
    <citation type="submission" date="2012-02" db="EMBL/GenBank/DDBJ databases">
        <title>Complete genome sequence of Phycisphaera mikurensis NBRC 102666.</title>
        <authorList>
            <person name="Ankai A."/>
            <person name="Hosoyama A."/>
            <person name="Terui Y."/>
            <person name="Sekine M."/>
            <person name="Fukai R."/>
            <person name="Kato Y."/>
            <person name="Nakamura S."/>
            <person name="Yamada-Narita S."/>
            <person name="Kawakoshi A."/>
            <person name="Fukunaga Y."/>
            <person name="Yamazaki S."/>
            <person name="Fujita N."/>
        </authorList>
    </citation>
    <scope>NUCLEOTIDE SEQUENCE [LARGE SCALE GENOMIC DNA]</scope>
    <source>
        <strain evidence="3">NBRC 102666 / KCTC 22515 / FYK2301M01</strain>
    </source>
</reference>